<feature type="transmembrane region" description="Helical" evidence="1">
    <location>
        <begin position="112"/>
        <end position="131"/>
    </location>
</feature>
<reference evidence="2 3" key="1">
    <citation type="submission" date="2016-10" db="EMBL/GenBank/DDBJ databases">
        <authorList>
            <person name="de Groot N.N."/>
        </authorList>
    </citation>
    <scope>NUCLEOTIDE SEQUENCE [LARGE SCALE GENOMIC DNA]</scope>
    <source>
        <strain evidence="2 3">HLD2</strain>
    </source>
</reference>
<feature type="transmembrane region" description="Helical" evidence="1">
    <location>
        <begin position="169"/>
        <end position="187"/>
    </location>
</feature>
<keyword evidence="3" id="KW-1185">Reference proteome</keyword>
<feature type="transmembrane region" description="Helical" evidence="1">
    <location>
        <begin position="20"/>
        <end position="43"/>
    </location>
</feature>
<evidence type="ECO:0000313" key="2">
    <source>
        <dbReference type="EMBL" id="SCZ65140.1"/>
    </source>
</evidence>
<dbReference type="AlphaFoldDB" id="A0A1G5QU98"/>
<dbReference type="Proteomes" id="UP000199648">
    <property type="component" value="Unassembled WGS sequence"/>
</dbReference>
<accession>A0A1G5QU98</accession>
<keyword evidence="1" id="KW-0472">Membrane</keyword>
<feature type="transmembrane region" description="Helical" evidence="1">
    <location>
        <begin position="70"/>
        <end position="92"/>
    </location>
</feature>
<sequence length="195" mass="21286">MGRGVREIGYMEKMAELLFMILPALLAAAGLTGLGLGAALLMFPDQIGKWGKRLETPFTSERFIYRHNRFFGLFLLAGGAFALLKIGASIAAGYRAHLAGGPVFESLMDASLIFLLLGNLGAMMIGAIVWIRPSHLKGWEIHVNHWVSTRRSPPDQAPLASRIDRHVLVFPRTAGAFFILAGLYLLASATMMNFA</sequence>
<proteinExistence type="predicted"/>
<name>A0A1G5QU98_9GAMM</name>
<organism evidence="2 3">
    <name type="scientific">Thiohalomonas denitrificans</name>
    <dbReference type="NCBI Taxonomy" id="415747"/>
    <lineage>
        <taxon>Bacteria</taxon>
        <taxon>Pseudomonadati</taxon>
        <taxon>Pseudomonadota</taxon>
        <taxon>Gammaproteobacteria</taxon>
        <taxon>Thiohalomonadales</taxon>
        <taxon>Thiohalomonadaceae</taxon>
        <taxon>Thiohalomonas</taxon>
    </lineage>
</organism>
<protein>
    <submittedName>
        <fullName evidence="2">Uncharacterized protein</fullName>
    </submittedName>
</protein>
<evidence type="ECO:0000313" key="3">
    <source>
        <dbReference type="Proteomes" id="UP000199648"/>
    </source>
</evidence>
<keyword evidence="1" id="KW-0812">Transmembrane</keyword>
<evidence type="ECO:0000256" key="1">
    <source>
        <dbReference type="SAM" id="Phobius"/>
    </source>
</evidence>
<gene>
    <name evidence="2" type="ORF">SAMN03097708_02792</name>
</gene>
<keyword evidence="1" id="KW-1133">Transmembrane helix</keyword>
<dbReference type="EMBL" id="FMWD01000009">
    <property type="protein sequence ID" value="SCZ65140.1"/>
    <property type="molecule type" value="Genomic_DNA"/>
</dbReference>
<dbReference type="STRING" id="415747.SAMN03097708_02792"/>